<comment type="caution">
    <text evidence="1">The sequence shown here is derived from an EMBL/GenBank/DDBJ whole genome shotgun (WGS) entry which is preliminary data.</text>
</comment>
<proteinExistence type="predicted"/>
<sequence length="138" mass="15554">MVNKEISTGDQNSWTASDKIHTDLLAAKVSVYNPCNFKCTGPIQPYDVSDPIDFLVISARKDSSLGQFVFPKSILIKHKILSNKGEGGKRAIRIYPPWDTPTSLQAQKTQTWQLKYFLNIPVNEPIDISRANVLYDLE</sequence>
<dbReference type="Pfam" id="PF08877">
    <property type="entry name" value="MepB-like"/>
    <property type="match status" value="1"/>
</dbReference>
<dbReference type="EMBL" id="JARVWT010000004">
    <property type="protein sequence ID" value="MDH2331820.1"/>
    <property type="molecule type" value="Genomic_DNA"/>
</dbReference>
<dbReference type="InterPro" id="IPR011235">
    <property type="entry name" value="MepB-like"/>
</dbReference>
<reference evidence="3" key="1">
    <citation type="submission" date="2016-05" db="EMBL/GenBank/DDBJ databases">
        <title>Whole genome shotgun sequencing of cultured foodborne pathogen.</title>
        <authorList>
            <person name="Zheng J."/>
            <person name="Timme R."/>
            <person name="Allard M."/>
            <person name="Strain E."/>
            <person name="Luo Y."/>
            <person name="Brown E."/>
        </authorList>
    </citation>
    <scope>NUCLEOTIDE SEQUENCE [LARGE SCALE GENOMIC DNA]</scope>
    <source>
        <strain evidence="3">CFSAN034343</strain>
    </source>
</reference>
<evidence type="ECO:0000313" key="3">
    <source>
        <dbReference type="Proteomes" id="UP000094974"/>
    </source>
</evidence>
<evidence type="ECO:0000313" key="1">
    <source>
        <dbReference type="EMBL" id="MDH2331820.1"/>
    </source>
</evidence>
<dbReference type="InterPro" id="IPR038231">
    <property type="entry name" value="MepB-like_sf"/>
</dbReference>
<dbReference type="Proteomes" id="UP000094974">
    <property type="component" value="Unassembled WGS sequence"/>
</dbReference>
<evidence type="ECO:0000313" key="4">
    <source>
        <dbReference type="Proteomes" id="UP001229409"/>
    </source>
</evidence>
<organism evidence="1 4">
    <name type="scientific">Paenibacillus polymyxa</name>
    <name type="common">Bacillus polymyxa</name>
    <dbReference type="NCBI Taxonomy" id="1406"/>
    <lineage>
        <taxon>Bacteria</taxon>
        <taxon>Bacillati</taxon>
        <taxon>Bacillota</taxon>
        <taxon>Bacilli</taxon>
        <taxon>Bacillales</taxon>
        <taxon>Paenibacillaceae</taxon>
        <taxon>Paenibacillus</taxon>
    </lineage>
</organism>
<dbReference type="RefSeq" id="WP_023989024.1">
    <property type="nucleotide sequence ID" value="NZ_JARVWT010000004.1"/>
</dbReference>
<dbReference type="Proteomes" id="UP001229409">
    <property type="component" value="Unassembled WGS sequence"/>
</dbReference>
<dbReference type="AlphaFoldDB" id="A0AAJ3IWJ0"/>
<evidence type="ECO:0000313" key="2">
    <source>
        <dbReference type="EMBL" id="ODA05646.1"/>
    </source>
</evidence>
<reference evidence="2" key="2">
    <citation type="submission" date="2016-05" db="EMBL/GenBank/DDBJ databases">
        <authorList>
            <person name="Zheng J."/>
            <person name="Timme R."/>
            <person name="Allard M."/>
            <person name="Strain E."/>
            <person name="Luo Y."/>
            <person name="Brown E."/>
        </authorList>
    </citation>
    <scope>NUCLEOTIDE SEQUENCE</scope>
    <source>
        <strain evidence="2">CFSAN034343</strain>
    </source>
</reference>
<keyword evidence="3" id="KW-1185">Reference proteome</keyword>
<dbReference type="EMBL" id="LYND01000206">
    <property type="protein sequence ID" value="ODA05646.1"/>
    <property type="molecule type" value="Genomic_DNA"/>
</dbReference>
<dbReference type="Gene3D" id="3.40.1350.140">
    <property type="entry name" value="MepB-like"/>
    <property type="match status" value="1"/>
</dbReference>
<name>A0AAJ3IWJ0_PAEPO</name>
<gene>
    <name evidence="2" type="ORF">A7312_18585</name>
    <name evidence="1" type="ORF">QDS18_13175</name>
</gene>
<protein>
    <submittedName>
        <fullName evidence="1">MepB family protein</fullName>
    </submittedName>
</protein>
<accession>A0AAJ3IWJ0</accession>
<reference evidence="1" key="3">
    <citation type="submission" date="2023-04" db="EMBL/GenBank/DDBJ databases">
        <title>Uncovering the Secrets of Slow-Growing Bacteria in Tropical Savanna Soil through Cultivation and Genomic Analysis.</title>
        <authorList>
            <person name="Goncalves O.S."/>
            <person name="Santana M.F."/>
        </authorList>
    </citation>
    <scope>NUCLEOTIDE SEQUENCE</scope>
    <source>
        <strain evidence="1">ANTI</strain>
    </source>
</reference>